<feature type="domain" description="SLH" evidence="1">
    <location>
        <begin position="186"/>
        <end position="249"/>
    </location>
</feature>
<dbReference type="RefSeq" id="WP_108996136.1">
    <property type="nucleotide sequence ID" value="NZ_BDQX01000458.1"/>
</dbReference>
<proteinExistence type="predicted"/>
<dbReference type="PROSITE" id="PS51272">
    <property type="entry name" value="SLH"/>
    <property type="match status" value="2"/>
</dbReference>
<reference evidence="2 3" key="1">
    <citation type="submission" date="2017-08" db="EMBL/GenBank/DDBJ databases">
        <title>Substantial Increase in Enzyme Production by Combined Drug-Resistance Mutations in Paenibacillus agaridevorans.</title>
        <authorList>
            <person name="Tanaka Y."/>
            <person name="Funane K."/>
            <person name="Hosaka T."/>
            <person name="Shiwa Y."/>
            <person name="Fujita N."/>
            <person name="Miyazaki T."/>
            <person name="Yoshikawa H."/>
            <person name="Murakami K."/>
            <person name="Kasahara K."/>
            <person name="Inaoka T."/>
            <person name="Hiraga Y."/>
            <person name="Ochi K."/>
        </authorList>
    </citation>
    <scope>NUCLEOTIDE SEQUENCE [LARGE SCALE GENOMIC DNA]</scope>
    <source>
        <strain evidence="2 3">T-3040</strain>
    </source>
</reference>
<evidence type="ECO:0000259" key="1">
    <source>
        <dbReference type="PROSITE" id="PS51272"/>
    </source>
</evidence>
<dbReference type="Pfam" id="PF00395">
    <property type="entry name" value="SLH"/>
    <property type="match status" value="2"/>
</dbReference>
<evidence type="ECO:0000313" key="2">
    <source>
        <dbReference type="EMBL" id="GBG11971.1"/>
    </source>
</evidence>
<accession>A0A2R5F677</accession>
<dbReference type="Proteomes" id="UP000245202">
    <property type="component" value="Unassembled WGS sequence"/>
</dbReference>
<evidence type="ECO:0000313" key="3">
    <source>
        <dbReference type="Proteomes" id="UP000245202"/>
    </source>
</evidence>
<dbReference type="InterPro" id="IPR001119">
    <property type="entry name" value="SLH_dom"/>
</dbReference>
<organism evidence="2 3">
    <name type="scientific">Paenibacillus agaridevorans</name>
    <dbReference type="NCBI Taxonomy" id="171404"/>
    <lineage>
        <taxon>Bacteria</taxon>
        <taxon>Bacillati</taxon>
        <taxon>Bacillota</taxon>
        <taxon>Bacilli</taxon>
        <taxon>Bacillales</taxon>
        <taxon>Paenibacillaceae</taxon>
        <taxon>Paenibacillus</taxon>
    </lineage>
</organism>
<protein>
    <recommendedName>
        <fullName evidence="1">SLH domain-containing protein</fullName>
    </recommendedName>
</protein>
<sequence length="700" mass="76042">MLLHETWKKIMTGALAFTLVTGSGTALLSTPVPVSAEEAVSTKALPFTDMPNGHWAEKHVAKLSFQGVITGYYDKNTDTYTFRPEKSISQQEAVLLALRFAGLDDLADEDSLIVFGEKFTVGDFYKKYIELAFSEGLLDRDEEYQLAAADPDTEWGSKPASREWVTKLIVKAIGQEAAASQLENAPSHFTDANDVQVRYKGYVNAAYQLGLIKGLTDTEFAPKNAINRASLATLFSRAQTSFPMDYPGQISGVVSDLGEDAITIYDVGEELKFTLDANTLYYHYNSEKAITKDQLLEYGDVSVIAKDGKALYVEVLGDVQHTDSISGTFARYNETSKIFYLWIDDKPVEIQYSDAMRIEDTDGKVLTLADIKANAAVTVVREAFGESPQAISLVVAAEQAVTLMSGDFYSADSKTVTITKDGDLVSKFLAVGATVEISGLANAAIGDLIPGSDKVEVSLNDEGKVTKIKVLNRDVKVLAGARIVYYDKADKFVTVLGSDKQPLSLSLTDKTIYNYLGTTMDREAAMALINSNVNVVIKHTGANVVSVNFVLNYAGTITEIDTTAKSLTVLTTEGYTVKIPYTVTGVEWYSRPTATLADLKTGDSITVAMKMDKVEAASIRVHRTIAYDVVSVDVANKKMVIKNAVNDSVTLTLTNVKMLKPDGTNALISTYRAGDKVEVSYIGNTVMQVQEVNTNSGSNG</sequence>
<dbReference type="AlphaFoldDB" id="A0A2R5F677"/>
<name>A0A2R5F677_9BACL</name>
<gene>
    <name evidence="2" type="ORF">PAT3040_06830</name>
</gene>
<dbReference type="EMBL" id="BDQX01000458">
    <property type="protein sequence ID" value="GBG11971.1"/>
    <property type="molecule type" value="Genomic_DNA"/>
</dbReference>
<feature type="domain" description="SLH" evidence="1">
    <location>
        <begin position="43"/>
        <end position="111"/>
    </location>
</feature>
<comment type="caution">
    <text evidence="2">The sequence shown here is derived from an EMBL/GenBank/DDBJ whole genome shotgun (WGS) entry which is preliminary data.</text>
</comment>
<keyword evidence="3" id="KW-1185">Reference proteome</keyword>